<dbReference type="RefSeq" id="WP_198111389.1">
    <property type="nucleotide sequence ID" value="NZ_JAEDAK010000007.1"/>
</dbReference>
<keyword evidence="3" id="KW-1185">Reference proteome</keyword>
<protein>
    <submittedName>
        <fullName evidence="2">Uncharacterized protein</fullName>
    </submittedName>
</protein>
<sequence>MSQSQPSVAPPPATASAAVEVVPGEALRALPVARPAAPAKPSKPVAKDPDAELVAAVMAHSDLARRPAAPKPLSDVQRFQFAMELRRCKGLPNQTTQDACVVAACEAKAYWGRTRSCPLPPEPRPQRAGTGAAGSANQG</sequence>
<feature type="region of interest" description="Disordered" evidence="1">
    <location>
        <begin position="114"/>
        <end position="139"/>
    </location>
</feature>
<gene>
    <name evidence="2" type="ORF">I7X39_11975</name>
</gene>
<dbReference type="EMBL" id="JAEDAK010000007">
    <property type="protein sequence ID" value="MBH9577620.1"/>
    <property type="molecule type" value="Genomic_DNA"/>
</dbReference>
<accession>A0A931J7M8</accession>
<dbReference type="Proteomes" id="UP000613266">
    <property type="component" value="Unassembled WGS sequence"/>
</dbReference>
<evidence type="ECO:0000256" key="1">
    <source>
        <dbReference type="SAM" id="MobiDB-lite"/>
    </source>
</evidence>
<reference evidence="2" key="1">
    <citation type="submission" date="2020-12" db="EMBL/GenBank/DDBJ databases">
        <title>The genome sequence of Inhella sp. 1Y17.</title>
        <authorList>
            <person name="Liu Y."/>
        </authorList>
    </citation>
    <scope>NUCLEOTIDE SEQUENCE</scope>
    <source>
        <strain evidence="2">1Y17</strain>
    </source>
</reference>
<evidence type="ECO:0000313" key="2">
    <source>
        <dbReference type="EMBL" id="MBH9577620.1"/>
    </source>
</evidence>
<organism evidence="2 3">
    <name type="scientific">Inhella proteolytica</name>
    <dbReference type="NCBI Taxonomy" id="2795029"/>
    <lineage>
        <taxon>Bacteria</taxon>
        <taxon>Pseudomonadati</taxon>
        <taxon>Pseudomonadota</taxon>
        <taxon>Betaproteobacteria</taxon>
        <taxon>Burkholderiales</taxon>
        <taxon>Sphaerotilaceae</taxon>
        <taxon>Inhella</taxon>
    </lineage>
</organism>
<name>A0A931J7M8_9BURK</name>
<evidence type="ECO:0000313" key="3">
    <source>
        <dbReference type="Proteomes" id="UP000613266"/>
    </source>
</evidence>
<comment type="caution">
    <text evidence="2">The sequence shown here is derived from an EMBL/GenBank/DDBJ whole genome shotgun (WGS) entry which is preliminary data.</text>
</comment>
<proteinExistence type="predicted"/>
<dbReference type="AlphaFoldDB" id="A0A931J7M8"/>